<feature type="chain" id="PRO_5047328030" description="DUF5777 domain-containing protein" evidence="1">
    <location>
        <begin position="23"/>
        <end position="299"/>
    </location>
</feature>
<proteinExistence type="predicted"/>
<dbReference type="Pfam" id="PF19089">
    <property type="entry name" value="DUF5777"/>
    <property type="match status" value="1"/>
</dbReference>
<evidence type="ECO:0000313" key="3">
    <source>
        <dbReference type="EMBL" id="MBC6492133.1"/>
    </source>
</evidence>
<evidence type="ECO:0000313" key="4">
    <source>
        <dbReference type="Proteomes" id="UP000765802"/>
    </source>
</evidence>
<accession>A0ABR7MAR5</accession>
<dbReference type="EMBL" id="MBUA01000027">
    <property type="protein sequence ID" value="MBC6492133.1"/>
    <property type="molecule type" value="Genomic_DNA"/>
</dbReference>
<dbReference type="RefSeq" id="WP_187257453.1">
    <property type="nucleotide sequence ID" value="NZ_JBHULF010000006.1"/>
</dbReference>
<sequence length="299" mass="34025">MKTLYAALQLTVLLLASDYLFAQEEDLLKLLGDEKPKKEIVKNAFKSTRVINGHSMEFLSPGTMDFRILHRFGQLNQGLDNFFGLDQASMRMGFDFGILQNLMVGVGRSTYKKELDGYIKFAPIRQSTGTGGFPFTVALVTGMTMNTLDWSDPARKNYYSSRLAYYFQSIIGRKFSEAITLQVTPTMVHYNIVPLESQSNDIYAVGLGGRIKFSKRMAFTWDYFYMVNSLDKNIYKNPLSVGLDIETGGHVFQLHFSNSTGMNERAFISETTGSWTKGELRFGFNLSRVFQLKKTRKEH</sequence>
<evidence type="ECO:0000259" key="2">
    <source>
        <dbReference type="Pfam" id="PF19089"/>
    </source>
</evidence>
<gene>
    <name evidence="3" type="ORF">BC349_13815</name>
</gene>
<dbReference type="InterPro" id="IPR045916">
    <property type="entry name" value="DUF5777"/>
</dbReference>
<feature type="signal peptide" evidence="1">
    <location>
        <begin position="1"/>
        <end position="22"/>
    </location>
</feature>
<protein>
    <recommendedName>
        <fullName evidence="2">DUF5777 domain-containing protein</fullName>
    </recommendedName>
</protein>
<dbReference type="Proteomes" id="UP000765802">
    <property type="component" value="Unassembled WGS sequence"/>
</dbReference>
<keyword evidence="1" id="KW-0732">Signal</keyword>
<evidence type="ECO:0000256" key="1">
    <source>
        <dbReference type="SAM" id="SignalP"/>
    </source>
</evidence>
<keyword evidence="4" id="KW-1185">Reference proteome</keyword>
<feature type="domain" description="DUF5777" evidence="2">
    <location>
        <begin position="45"/>
        <end position="290"/>
    </location>
</feature>
<name>A0ABR7MAR5_9BACT</name>
<reference evidence="3 4" key="1">
    <citation type="submission" date="2016-07" db="EMBL/GenBank/DDBJ databases">
        <title>Genome analysis of Flavihumibacter stibioxidans YS-17.</title>
        <authorList>
            <person name="Shi K."/>
            <person name="Han Y."/>
            <person name="Wang G."/>
        </authorList>
    </citation>
    <scope>NUCLEOTIDE SEQUENCE [LARGE SCALE GENOMIC DNA]</scope>
    <source>
        <strain evidence="3 4">YS-17</strain>
    </source>
</reference>
<organism evidence="3 4">
    <name type="scientific">Flavihumibacter stibioxidans</name>
    <dbReference type="NCBI Taxonomy" id="1834163"/>
    <lineage>
        <taxon>Bacteria</taxon>
        <taxon>Pseudomonadati</taxon>
        <taxon>Bacteroidota</taxon>
        <taxon>Chitinophagia</taxon>
        <taxon>Chitinophagales</taxon>
        <taxon>Chitinophagaceae</taxon>
        <taxon>Flavihumibacter</taxon>
    </lineage>
</organism>
<comment type="caution">
    <text evidence="3">The sequence shown here is derived from an EMBL/GenBank/DDBJ whole genome shotgun (WGS) entry which is preliminary data.</text>
</comment>